<dbReference type="PANTHER" id="PTHR36509:SF2">
    <property type="entry name" value="BLL3101 PROTEIN"/>
    <property type="match status" value="1"/>
</dbReference>
<dbReference type="AlphaFoldDB" id="A0A1B2ECB3"/>
<dbReference type="PANTHER" id="PTHR36509">
    <property type="entry name" value="BLL3101 PROTEIN"/>
    <property type="match status" value="1"/>
</dbReference>
<dbReference type="KEGG" id="moc:BB934_04635"/>
<dbReference type="InterPro" id="IPR010621">
    <property type="entry name" value="DUF1214"/>
</dbReference>
<proteinExistence type="predicted"/>
<evidence type="ECO:0000313" key="2">
    <source>
        <dbReference type="EMBL" id="ANY77608.1"/>
    </source>
</evidence>
<protein>
    <recommendedName>
        <fullName evidence="1">DUF1214 domain-containing protein</fullName>
    </recommendedName>
</protein>
<accession>A0A1B2ECB3</accession>
<gene>
    <name evidence="2" type="ORF">BB934_04635</name>
</gene>
<reference evidence="2" key="1">
    <citation type="submission" date="2016-07" db="EMBL/GenBank/DDBJ databases">
        <title>Microvirga ossetica sp. nov. a new species of rhizobia isolated from root nodules of the legume species Vicia alpestris Steven originated from North Ossetia region in the Caucasus.</title>
        <authorList>
            <person name="Safronova V.I."/>
            <person name="Kuznetsova I.G."/>
            <person name="Sazanova A.L."/>
            <person name="Belimov A."/>
            <person name="Andronov E."/>
            <person name="Osledkin Y.S."/>
            <person name="Onishchuk O.P."/>
            <person name="Kurchak O.N."/>
            <person name="Shaposhnikov A.I."/>
            <person name="Willems A."/>
            <person name="Tikhonovich I.A."/>
        </authorList>
    </citation>
    <scope>NUCLEOTIDE SEQUENCE [LARGE SCALE GENOMIC DNA]</scope>
    <source>
        <strain evidence="2">V5/3M</strain>
    </source>
</reference>
<dbReference type="InterPro" id="IPR012038">
    <property type="entry name" value="UCP009471"/>
</dbReference>
<dbReference type="InterPro" id="IPR037049">
    <property type="entry name" value="DUF1214_C_sf"/>
</dbReference>
<sequence length="222" mass="23590">MQTEAPLTNAPAAAPMRAPMTMLSTVSVRRVPTAILVVYALLLALALGLGTAYRAINGNPPFGSLRLGPWQSWPKLGSPEADPYMRAILAHRGDVPLATGEGLGFLAGQDSDGRPLDSACTYTIGTTAPVARLWTVTLYDGEGRLPATELGRRSFTSAEVLRDSQDRFTIALSRSLQPGNWLQLPANGPFTISLRLYDPPGAAATNLEESDFPAIQRLGCGA</sequence>
<dbReference type="Gene3D" id="2.60.120.600">
    <property type="entry name" value="Domain of unknown function DUF1214, C-terminal domain"/>
    <property type="match status" value="1"/>
</dbReference>
<evidence type="ECO:0000259" key="1">
    <source>
        <dbReference type="Pfam" id="PF06742"/>
    </source>
</evidence>
<dbReference type="SUPFAM" id="SSF160935">
    <property type="entry name" value="VPA0735-like"/>
    <property type="match status" value="1"/>
</dbReference>
<dbReference type="PIRSF" id="PIRSF009471">
    <property type="entry name" value="UCP009471"/>
    <property type="match status" value="1"/>
</dbReference>
<feature type="domain" description="DUF1214" evidence="1">
    <location>
        <begin position="103"/>
        <end position="200"/>
    </location>
</feature>
<dbReference type="EMBL" id="CP016616">
    <property type="protein sequence ID" value="ANY77608.1"/>
    <property type="molecule type" value="Genomic_DNA"/>
</dbReference>
<name>A0A1B2ECB3_9HYPH</name>
<organism evidence="2">
    <name type="scientific">Microvirga ossetica</name>
    <dbReference type="NCBI Taxonomy" id="1882682"/>
    <lineage>
        <taxon>Bacteria</taxon>
        <taxon>Pseudomonadati</taxon>
        <taxon>Pseudomonadota</taxon>
        <taxon>Alphaproteobacteria</taxon>
        <taxon>Hyphomicrobiales</taxon>
        <taxon>Methylobacteriaceae</taxon>
        <taxon>Microvirga</taxon>
    </lineage>
</organism>
<dbReference type="Pfam" id="PF06742">
    <property type="entry name" value="DUF1214"/>
    <property type="match status" value="1"/>
</dbReference>